<name>A0A538S6X8_UNCEI</name>
<dbReference type="SUPFAM" id="SSF52440">
    <property type="entry name" value="PreATP-grasp domain"/>
    <property type="match status" value="1"/>
</dbReference>
<dbReference type="Proteomes" id="UP000316292">
    <property type="component" value="Unassembled WGS sequence"/>
</dbReference>
<dbReference type="PANTHER" id="PTHR23132">
    <property type="entry name" value="D-ALANINE--D-ALANINE LIGASE"/>
    <property type="match status" value="1"/>
</dbReference>
<evidence type="ECO:0000256" key="2">
    <source>
        <dbReference type="ARBA" id="ARBA00022598"/>
    </source>
</evidence>
<sequence length="351" mass="39108">MESSSLRIGVLYDEWAETKEPAVEPKPADVPKRKRRRDKPDREEVFEALVKKGHQPAYFCLDGRPKTLKALASAEVDLMFNLTESYAGDDTKDINLAAYLDLLGIPYTGSGPGGLHLAQDKAVAKRLFAFHGIRTPNFATVYQGRLQWADDVHFPVIVKPKREDGSIGIAFSAVAGSIKELMERIDALHADLNAPVLIEEYIEGRELYVSVIGNDPPVALPVIELNLDDLPEGTPRIAGTEVKWERGTAAYRKTKLRFPEDLSENLLAEIQETAVKACQVLEIRDYARVDFRLSPKRKFFTLEVNPNPWLHSTAEFALAAKQSGREHADVIQEIVDLALARYRGISQASSS</sequence>
<keyword evidence="4" id="KW-0547">Nucleotide-binding</keyword>
<evidence type="ECO:0000313" key="8">
    <source>
        <dbReference type="Proteomes" id="UP000316292"/>
    </source>
</evidence>
<accession>A0A538S6X8</accession>
<dbReference type="GO" id="GO:0005524">
    <property type="term" value="F:ATP binding"/>
    <property type="evidence" value="ECO:0007669"/>
    <property type="project" value="UniProtKB-UniRule"/>
</dbReference>
<dbReference type="PANTHER" id="PTHR23132:SF26">
    <property type="entry name" value="BLR7451 PROTEIN"/>
    <property type="match status" value="1"/>
</dbReference>
<dbReference type="AlphaFoldDB" id="A0A538S6X8"/>
<feature type="domain" description="ATP-grasp" evidence="6">
    <location>
        <begin position="125"/>
        <end position="336"/>
    </location>
</feature>
<feature type="compositionally biased region" description="Basic and acidic residues" evidence="5">
    <location>
        <begin position="20"/>
        <end position="31"/>
    </location>
</feature>
<organism evidence="7 8">
    <name type="scientific">Eiseniibacteriota bacterium</name>
    <dbReference type="NCBI Taxonomy" id="2212470"/>
    <lineage>
        <taxon>Bacteria</taxon>
        <taxon>Candidatus Eiseniibacteriota</taxon>
    </lineage>
</organism>
<dbReference type="GO" id="GO:0071555">
    <property type="term" value="P:cell wall organization"/>
    <property type="evidence" value="ECO:0007669"/>
    <property type="project" value="UniProtKB-KW"/>
</dbReference>
<keyword evidence="3" id="KW-0961">Cell wall biogenesis/degradation</keyword>
<keyword evidence="2" id="KW-0436">Ligase</keyword>
<dbReference type="Pfam" id="PF07478">
    <property type="entry name" value="Dala_Dala_lig_C"/>
    <property type="match status" value="1"/>
</dbReference>
<comment type="caution">
    <text evidence="7">The sequence shown here is derived from an EMBL/GenBank/DDBJ whole genome shotgun (WGS) entry which is preliminary data.</text>
</comment>
<dbReference type="SUPFAM" id="SSF56059">
    <property type="entry name" value="Glutathione synthetase ATP-binding domain-like"/>
    <property type="match status" value="1"/>
</dbReference>
<dbReference type="InterPro" id="IPR013815">
    <property type="entry name" value="ATP_grasp_subdomain_1"/>
</dbReference>
<protein>
    <submittedName>
        <fullName evidence="7">ATP-grasp domain-containing protein</fullName>
    </submittedName>
</protein>
<evidence type="ECO:0000256" key="3">
    <source>
        <dbReference type="ARBA" id="ARBA00023316"/>
    </source>
</evidence>
<dbReference type="Gene3D" id="3.40.50.20">
    <property type="match status" value="1"/>
</dbReference>
<dbReference type="GO" id="GO:0008716">
    <property type="term" value="F:D-alanine-D-alanine ligase activity"/>
    <property type="evidence" value="ECO:0007669"/>
    <property type="project" value="InterPro"/>
</dbReference>
<evidence type="ECO:0000259" key="6">
    <source>
        <dbReference type="PROSITE" id="PS50975"/>
    </source>
</evidence>
<comment type="similarity">
    <text evidence="1">Belongs to the D-alanine--D-alanine ligase family.</text>
</comment>
<dbReference type="InterPro" id="IPR016185">
    <property type="entry name" value="PreATP-grasp_dom_sf"/>
</dbReference>
<evidence type="ECO:0000313" key="7">
    <source>
        <dbReference type="EMBL" id="TMQ47120.1"/>
    </source>
</evidence>
<proteinExistence type="inferred from homology"/>
<dbReference type="Gene3D" id="3.30.470.20">
    <property type="entry name" value="ATP-grasp fold, B domain"/>
    <property type="match status" value="1"/>
</dbReference>
<dbReference type="InterPro" id="IPR011095">
    <property type="entry name" value="Dala_Dala_lig_C"/>
</dbReference>
<dbReference type="EMBL" id="VBOR01000126">
    <property type="protein sequence ID" value="TMQ47120.1"/>
    <property type="molecule type" value="Genomic_DNA"/>
</dbReference>
<gene>
    <name evidence="7" type="ORF">E6K71_10820</name>
</gene>
<keyword evidence="4" id="KW-0067">ATP-binding</keyword>
<evidence type="ECO:0000256" key="5">
    <source>
        <dbReference type="SAM" id="MobiDB-lite"/>
    </source>
</evidence>
<dbReference type="InterPro" id="IPR011761">
    <property type="entry name" value="ATP-grasp"/>
</dbReference>
<evidence type="ECO:0000256" key="4">
    <source>
        <dbReference type="PROSITE-ProRule" id="PRU00409"/>
    </source>
</evidence>
<reference evidence="7 8" key="1">
    <citation type="journal article" date="2019" name="Nat. Microbiol.">
        <title>Mediterranean grassland soil C-N compound turnover is dependent on rainfall and depth, and is mediated by genomically divergent microorganisms.</title>
        <authorList>
            <person name="Diamond S."/>
            <person name="Andeer P.F."/>
            <person name="Li Z."/>
            <person name="Crits-Christoph A."/>
            <person name="Burstein D."/>
            <person name="Anantharaman K."/>
            <person name="Lane K.R."/>
            <person name="Thomas B.C."/>
            <person name="Pan C."/>
            <person name="Northen T.R."/>
            <person name="Banfield J.F."/>
        </authorList>
    </citation>
    <scope>NUCLEOTIDE SEQUENCE [LARGE SCALE GENOMIC DNA]</scope>
    <source>
        <strain evidence="7">WS_1</strain>
    </source>
</reference>
<dbReference type="GO" id="GO:0046872">
    <property type="term" value="F:metal ion binding"/>
    <property type="evidence" value="ECO:0007669"/>
    <property type="project" value="InterPro"/>
</dbReference>
<dbReference type="Gene3D" id="3.30.1490.20">
    <property type="entry name" value="ATP-grasp fold, A domain"/>
    <property type="match status" value="1"/>
</dbReference>
<feature type="region of interest" description="Disordered" evidence="5">
    <location>
        <begin position="20"/>
        <end position="41"/>
    </location>
</feature>
<evidence type="ECO:0000256" key="1">
    <source>
        <dbReference type="ARBA" id="ARBA00010871"/>
    </source>
</evidence>
<dbReference type="PROSITE" id="PS50975">
    <property type="entry name" value="ATP_GRASP"/>
    <property type="match status" value="1"/>
</dbReference>